<keyword evidence="4" id="KW-1185">Reference proteome</keyword>
<feature type="region of interest" description="Disordered" evidence="1">
    <location>
        <begin position="1"/>
        <end position="21"/>
    </location>
</feature>
<name>A0A4V2JEN2_9MICO</name>
<evidence type="ECO:0000313" key="4">
    <source>
        <dbReference type="Proteomes" id="UP000294194"/>
    </source>
</evidence>
<protein>
    <submittedName>
        <fullName evidence="3">Uncharacterized protein</fullName>
    </submittedName>
</protein>
<sequence>MNESAQDTNGTAPTGTEVEPRPVVQQLSAFDFLLREDDAASDSGERAVYAARPSAFDFSDRPEQVKPRATPLEWIALALAVLVPPLGLVLSIIAGFVSRAKRGWTTWVVRTATVLGVILTIAVIVGGVVLDAIGRSEAAEAKIVADSAPFCASLDTTPGILEAPAFGWPTEPTTIDETVVAMKAYQLRWKELADIAPAGISSGTRSIAFAAQSLVTAVESTKVIDRTGNLSHMKAITAAAGIPAWVARYCG</sequence>
<keyword evidence="2" id="KW-0472">Membrane</keyword>
<evidence type="ECO:0000256" key="2">
    <source>
        <dbReference type="SAM" id="Phobius"/>
    </source>
</evidence>
<keyword evidence="2" id="KW-0812">Transmembrane</keyword>
<gene>
    <name evidence="3" type="ORF">EYE40_01415</name>
</gene>
<feature type="compositionally biased region" description="Polar residues" evidence="1">
    <location>
        <begin position="1"/>
        <end position="14"/>
    </location>
</feature>
<feature type="transmembrane region" description="Helical" evidence="2">
    <location>
        <begin position="109"/>
        <end position="130"/>
    </location>
</feature>
<organism evidence="3 4">
    <name type="scientific">Glaciihabitans arcticus</name>
    <dbReference type="NCBI Taxonomy" id="2668039"/>
    <lineage>
        <taxon>Bacteria</taxon>
        <taxon>Bacillati</taxon>
        <taxon>Actinomycetota</taxon>
        <taxon>Actinomycetes</taxon>
        <taxon>Micrococcales</taxon>
        <taxon>Microbacteriaceae</taxon>
        <taxon>Glaciihabitans</taxon>
    </lineage>
</organism>
<feature type="transmembrane region" description="Helical" evidence="2">
    <location>
        <begin position="74"/>
        <end position="97"/>
    </location>
</feature>
<dbReference type="RefSeq" id="WP_130980269.1">
    <property type="nucleotide sequence ID" value="NZ_SISG01000001.1"/>
</dbReference>
<evidence type="ECO:0000313" key="3">
    <source>
        <dbReference type="EMBL" id="TBN56159.1"/>
    </source>
</evidence>
<comment type="caution">
    <text evidence="3">The sequence shown here is derived from an EMBL/GenBank/DDBJ whole genome shotgun (WGS) entry which is preliminary data.</text>
</comment>
<accession>A0A4V2JEN2</accession>
<proteinExistence type="predicted"/>
<dbReference type="EMBL" id="SISG01000001">
    <property type="protein sequence ID" value="TBN56159.1"/>
    <property type="molecule type" value="Genomic_DNA"/>
</dbReference>
<keyword evidence="2" id="KW-1133">Transmembrane helix</keyword>
<dbReference type="Proteomes" id="UP000294194">
    <property type="component" value="Unassembled WGS sequence"/>
</dbReference>
<evidence type="ECO:0000256" key="1">
    <source>
        <dbReference type="SAM" id="MobiDB-lite"/>
    </source>
</evidence>
<reference evidence="4" key="1">
    <citation type="submission" date="2019-02" db="EMBL/GenBank/DDBJ databases">
        <title>Glaciihabitans arcticus sp. nov., a psychrotolerant bacterium isolated from polar soil.</title>
        <authorList>
            <person name="Dahal R.H."/>
        </authorList>
    </citation>
    <scope>NUCLEOTIDE SEQUENCE [LARGE SCALE GENOMIC DNA]</scope>
    <source>
        <strain evidence="4">RP-3-7</strain>
    </source>
</reference>
<dbReference type="AlphaFoldDB" id="A0A4V2JEN2"/>